<dbReference type="EMBL" id="JN638751">
    <property type="protein sequence ID" value="AEO93572.1"/>
    <property type="molecule type" value="Genomic_DNA"/>
</dbReference>
<protein>
    <submittedName>
        <fullName evidence="1">Gp313</fullName>
    </submittedName>
</protein>
<proteinExistence type="predicted"/>
<evidence type="ECO:0000313" key="2">
    <source>
        <dbReference type="Proteomes" id="UP000009273"/>
    </source>
</evidence>
<organism evidence="1 2">
    <name type="scientific">Bacillus phage G</name>
    <dbReference type="NCBI Taxonomy" id="2884420"/>
    <lineage>
        <taxon>Viruses</taxon>
        <taxon>Duplodnaviria</taxon>
        <taxon>Heunggongvirae</taxon>
        <taxon>Uroviricota</taxon>
        <taxon>Caudoviricetes</taxon>
        <taxon>Donellivirus</taxon>
        <taxon>Donellivirus gee</taxon>
    </lineage>
</organism>
<dbReference type="Pfam" id="PF11440">
    <property type="entry name" value="AGT"/>
    <property type="match status" value="1"/>
</dbReference>
<name>G3MA54_9CAUD</name>
<gene>
    <name evidence="1" type="primary">313</name>
    <name evidence="1" type="ORF">G_313</name>
</gene>
<evidence type="ECO:0000313" key="1">
    <source>
        <dbReference type="EMBL" id="AEO93572.1"/>
    </source>
</evidence>
<keyword evidence="2" id="KW-1185">Reference proteome</keyword>
<dbReference type="RefSeq" id="YP_009015616.1">
    <property type="nucleotide sequence ID" value="NC_023719.1"/>
</dbReference>
<reference evidence="1 2" key="1">
    <citation type="submission" date="2011-09" db="EMBL/GenBank/DDBJ databases">
        <authorList>
            <person name="Pope W.H."/>
            <person name="Pedulla M.L."/>
            <person name="Ford M.E."/>
            <person name="Peebles C.L."/>
            <person name="Hatfull G.H."/>
            <person name="Hendrix R.W."/>
        </authorList>
    </citation>
    <scope>NUCLEOTIDE SEQUENCE [LARGE SCALE GENOMIC DNA]</scope>
    <source>
        <strain evidence="1">G</strain>
    </source>
</reference>
<dbReference type="InterPro" id="IPR016223">
    <property type="entry name" value="DNA_alpha-glucosyltransferase"/>
</dbReference>
<dbReference type="GeneID" id="18563528"/>
<accession>G3MA54</accession>
<dbReference type="KEGG" id="vg:18563528"/>
<dbReference type="Gene3D" id="3.40.50.2000">
    <property type="entry name" value="Glycogen Phosphorylase B"/>
    <property type="match status" value="2"/>
</dbReference>
<dbReference type="Proteomes" id="UP000009273">
    <property type="component" value="Segment"/>
</dbReference>
<sequence length="460" mass="53340">MTSLKGKKLALIFGLSIEGAGATRNGSEMQHWCDKNGVQFKIFSYDESKFTREESHKISYTKFNKYNLKEVVDELNTYDIVMFNTYPFPKVGQEAYENFYHNFVKKITALKVGFMHEINKVIIDKIPYILGLMNEMDMIYTFGVDTWFSKNTSTLLPSKKPNERIKKFTMWFNFELLEEYRKTIQLDDKEKKMLYLGRFVSTKDVPRVLNLGAEILKKDSNFKTIIRGIDTSIGAKVSVLDHPNAINYIPKEPKVNSNGCVPVYGPYVRDEGMNEMAHSLFGVSFWNMQKRGIEEYGDRMEYTQIETIAVGTIPVFDKHWGENNRTLDGRRYIDIPYSAIYCDRENLNETVDKLIEVANNKELQEKYRNTSYNLAKQEFDASIVLPKMFNEMLAIGKDKKKFKSDDELLLAATGHPEFVKDAKELIEQGETIVFGYRELPNKILSVTDGSKQKEIKKYKK</sequence>